<reference evidence="1" key="1">
    <citation type="submission" date="2021-06" db="EMBL/GenBank/DDBJ databases">
        <authorList>
            <person name="Kallberg Y."/>
            <person name="Tangrot J."/>
            <person name="Rosling A."/>
        </authorList>
    </citation>
    <scope>NUCLEOTIDE SEQUENCE</scope>
    <source>
        <strain evidence="1">CL356</strain>
    </source>
</reference>
<gene>
    <name evidence="1" type="ORF">ACOLOM_LOCUS8073</name>
</gene>
<proteinExistence type="predicted"/>
<comment type="caution">
    <text evidence="1">The sequence shown here is derived from an EMBL/GenBank/DDBJ whole genome shotgun (WGS) entry which is preliminary data.</text>
</comment>
<evidence type="ECO:0000313" key="2">
    <source>
        <dbReference type="Proteomes" id="UP000789525"/>
    </source>
</evidence>
<feature type="non-terminal residue" evidence="1">
    <location>
        <position position="1"/>
    </location>
</feature>
<sequence>NGARNSTQGRIQTQEVNRNSEGCAWSICLKWAYVIIRRGHRPLYGPLPLLIASGNPIHSFRLPFHSFQTVCKHILTLDQAATAQAQQRDNTATRALTAVPIKTSSGKCLFVDPTTGDFRANLIPVQIKDCDGSAGQQWDVITAGKHNNQPGFALIVSTQARLRETRSSCSLVVDELMETVKPPTRSSSSSLVVSPPAPEFLAPRTATTRNALRPREISSMLPDVTRVLIRSTTTPAPSTTSTRASSTVTPVSRAGGTLNPTAAAEAQQRDNTATRAFTSIQIKTSSGQCLSVDPTAGDFRQNLIPIQTVNCDANSDRQKWDVITAGKHNNKPGFALVVSSLVNGCLNFDDRRAAGDQVILFSCGGRGDGSGGTQGAQLFKFAAGQTTIVLSPETTNNSRCMVQKGGLLDVTACNANSPSADQVFSLGNAGTNVNANNNNVQNTVSTASASRAVVTPAAVSSSTRTSPTVTPVSRAGGTLNPTAAAEAQQRDNTATRALTAVQIKTSSGQCLSVDPTAGDFRQNLIPVQAVNCDANSDRQKWDIITAGKHNNKPGFALVVSTLVNGCVNLDERRAAGQTSIVLSPENTNNSRCLVQKGGLLDVTACNANSPSADQRFTFGNAVNTNTGNNNANNGNNNAVVSTTRAATTSTPAPAATNTATRASATVTPVSRAGGTLNPTAAAEAQQRDNTATRAFTKVQIKVCISPFFILLVLTICRLRVANVFLLTLPPVISAKTSSLSKPSTAMRTATARNGTSLLLASTTTSQDSRSSSAHSSTDVSTSMTVVPPETKSSSSRVVDVVMEVARPTAHSCSSLQRAPETLFSAPRTRTTPTLIRYISPHPSSSQLTIFS</sequence>
<accession>A0ACA9NAF0</accession>
<evidence type="ECO:0000313" key="1">
    <source>
        <dbReference type="EMBL" id="CAG8645218.1"/>
    </source>
</evidence>
<name>A0ACA9NAF0_9GLOM</name>
<dbReference type="Proteomes" id="UP000789525">
    <property type="component" value="Unassembled WGS sequence"/>
</dbReference>
<dbReference type="EMBL" id="CAJVPT010020006">
    <property type="protein sequence ID" value="CAG8645218.1"/>
    <property type="molecule type" value="Genomic_DNA"/>
</dbReference>
<protein>
    <submittedName>
        <fullName evidence="1">369_t:CDS:1</fullName>
    </submittedName>
</protein>
<organism evidence="1 2">
    <name type="scientific">Acaulospora colombiana</name>
    <dbReference type="NCBI Taxonomy" id="27376"/>
    <lineage>
        <taxon>Eukaryota</taxon>
        <taxon>Fungi</taxon>
        <taxon>Fungi incertae sedis</taxon>
        <taxon>Mucoromycota</taxon>
        <taxon>Glomeromycotina</taxon>
        <taxon>Glomeromycetes</taxon>
        <taxon>Diversisporales</taxon>
        <taxon>Acaulosporaceae</taxon>
        <taxon>Acaulospora</taxon>
    </lineage>
</organism>
<keyword evidence="2" id="KW-1185">Reference proteome</keyword>